<dbReference type="Gene3D" id="3.30.360.10">
    <property type="entry name" value="Dihydrodipicolinate Reductase, domain 2"/>
    <property type="match status" value="1"/>
</dbReference>
<evidence type="ECO:0000256" key="1">
    <source>
        <dbReference type="ARBA" id="ARBA00010928"/>
    </source>
</evidence>
<feature type="domain" description="Gfo/Idh/MocA-like oxidoreductase N-terminal" evidence="2">
    <location>
        <begin position="6"/>
        <end position="127"/>
    </location>
</feature>
<sequence>MKKCVTVAMAGFGLRGRDYAKYQKNNPDIMKIVAISDPNENRLNDAAKEYNVSKEHCYKTAEEMLEQPRLADILFVTTQDKQHVKQAIAGIEKGYHIMMEKPISPYLDECIAIMEKAHEYNRNVTVCHVMRYTYFYQEIKKAIESGIIGDVKSIQAIENVGYFHQAHSFVRGNWRRSDETSPMILAKSCHDLDLIAWLMNKKCKRVSSFGDLSYFKKENAPEGATKRCLDGCKVQKDCPYDAEKIYVTDSITGVKNGIWKWPCSAVVHEPTVETIYEALKTGPYGRCVYHCDNNVVDHQVVIMEFEDKSTADFTMCAFTTSDGRQIKVMGTLGNIVGNIDTHTVEILPFGKEGKKIDISKLAGDLDGHEGGDMLLVESVMELHQSEDNIKNNLTSIDASIQSHVMAFAAEYSRLNEGVSVDLDKFVNEQL</sequence>
<evidence type="ECO:0000313" key="5">
    <source>
        <dbReference type="Proteomes" id="UP001144256"/>
    </source>
</evidence>
<reference evidence="4" key="1">
    <citation type="submission" date="2022-06" db="EMBL/GenBank/DDBJ databases">
        <title>Vallitalea longa sp. nov., an anaerobic bacterium isolated from marine sediment.</title>
        <authorList>
            <person name="Hirano S."/>
            <person name="Terahara T."/>
            <person name="Mori K."/>
            <person name="Hamada M."/>
            <person name="Matsumoto R."/>
            <person name="Kobayashi T."/>
        </authorList>
    </citation>
    <scope>NUCLEOTIDE SEQUENCE</scope>
    <source>
        <strain evidence="4">SH18-1</strain>
    </source>
</reference>
<dbReference type="Pfam" id="PF01408">
    <property type="entry name" value="GFO_IDH_MocA"/>
    <property type="match status" value="1"/>
</dbReference>
<dbReference type="InterPro" id="IPR004104">
    <property type="entry name" value="Gfo/Idh/MocA-like_OxRdtase_C"/>
</dbReference>
<feature type="domain" description="Gfo/Idh/MocA-like oxidoreductase C-terminal" evidence="3">
    <location>
        <begin position="140"/>
        <end position="405"/>
    </location>
</feature>
<dbReference type="InterPro" id="IPR036291">
    <property type="entry name" value="NAD(P)-bd_dom_sf"/>
</dbReference>
<dbReference type="PANTHER" id="PTHR43377">
    <property type="entry name" value="BILIVERDIN REDUCTASE A"/>
    <property type="match status" value="1"/>
</dbReference>
<dbReference type="PANTHER" id="PTHR43377:SF2">
    <property type="entry name" value="BINDING ROSSMANN FOLD OXIDOREDUCTASE, PUTATIVE (AFU_ORTHOLOGUE AFUA_4G00560)-RELATED"/>
    <property type="match status" value="1"/>
</dbReference>
<dbReference type="GO" id="GO:0000166">
    <property type="term" value="F:nucleotide binding"/>
    <property type="evidence" value="ECO:0007669"/>
    <property type="project" value="InterPro"/>
</dbReference>
<dbReference type="InterPro" id="IPR051450">
    <property type="entry name" value="Gfo/Idh/MocA_Oxidoreductases"/>
</dbReference>
<evidence type="ECO:0000313" key="4">
    <source>
        <dbReference type="EMBL" id="GKX29284.1"/>
    </source>
</evidence>
<evidence type="ECO:0000259" key="2">
    <source>
        <dbReference type="Pfam" id="PF01408"/>
    </source>
</evidence>
<evidence type="ECO:0000259" key="3">
    <source>
        <dbReference type="Pfam" id="PF02894"/>
    </source>
</evidence>
<dbReference type="SUPFAM" id="SSF55347">
    <property type="entry name" value="Glyceraldehyde-3-phosphate dehydrogenase-like, C-terminal domain"/>
    <property type="match status" value="1"/>
</dbReference>
<dbReference type="Proteomes" id="UP001144256">
    <property type="component" value="Unassembled WGS sequence"/>
</dbReference>
<protein>
    <submittedName>
        <fullName evidence="4">Oxidoreductase</fullName>
    </submittedName>
</protein>
<organism evidence="4 5">
    <name type="scientific">Vallitalea longa</name>
    <dbReference type="NCBI Taxonomy" id="2936439"/>
    <lineage>
        <taxon>Bacteria</taxon>
        <taxon>Bacillati</taxon>
        <taxon>Bacillota</taxon>
        <taxon>Clostridia</taxon>
        <taxon>Lachnospirales</taxon>
        <taxon>Vallitaleaceae</taxon>
        <taxon>Vallitalea</taxon>
    </lineage>
</organism>
<comment type="caution">
    <text evidence="4">The sequence shown here is derived from an EMBL/GenBank/DDBJ whole genome shotgun (WGS) entry which is preliminary data.</text>
</comment>
<dbReference type="AlphaFoldDB" id="A0A9W6DG16"/>
<accession>A0A9W6DG16</accession>
<dbReference type="SUPFAM" id="SSF51735">
    <property type="entry name" value="NAD(P)-binding Rossmann-fold domains"/>
    <property type="match status" value="1"/>
</dbReference>
<gene>
    <name evidence="4" type="ORF">SH1V18_17640</name>
</gene>
<dbReference type="InterPro" id="IPR000683">
    <property type="entry name" value="Gfo/Idh/MocA-like_OxRdtase_N"/>
</dbReference>
<keyword evidence="5" id="KW-1185">Reference proteome</keyword>
<dbReference type="RefSeq" id="WP_281814717.1">
    <property type="nucleotide sequence ID" value="NZ_BRLB01000003.1"/>
</dbReference>
<dbReference type="Pfam" id="PF02894">
    <property type="entry name" value="GFO_IDH_MocA_C"/>
    <property type="match status" value="1"/>
</dbReference>
<comment type="similarity">
    <text evidence="1">Belongs to the Gfo/Idh/MocA family.</text>
</comment>
<proteinExistence type="inferred from homology"/>
<dbReference type="Gene3D" id="3.40.50.720">
    <property type="entry name" value="NAD(P)-binding Rossmann-like Domain"/>
    <property type="match status" value="1"/>
</dbReference>
<name>A0A9W6DG16_9FIRM</name>
<dbReference type="EMBL" id="BRLB01000003">
    <property type="protein sequence ID" value="GKX29284.1"/>
    <property type="molecule type" value="Genomic_DNA"/>
</dbReference>